<keyword evidence="3" id="KW-1185">Reference proteome</keyword>
<protein>
    <submittedName>
        <fullName evidence="2">Uncharacterized protein</fullName>
    </submittedName>
</protein>
<accession>A0A2S1T1Q6</accession>
<evidence type="ECO:0000313" key="3">
    <source>
        <dbReference type="Proteomes" id="UP000244900"/>
    </source>
</evidence>
<dbReference type="Proteomes" id="UP000244900">
    <property type="component" value="Chromosome"/>
</dbReference>
<dbReference type="KEGG" id="stir:DDW44_30235"/>
<reference evidence="2 3" key="1">
    <citation type="submission" date="2018-05" db="EMBL/GenBank/DDBJ databases">
        <title>Complete genome sequence of sponge-derived Streptomyces sp. HNM0039.</title>
        <authorList>
            <person name="Huang X."/>
            <person name="Zhou S."/>
        </authorList>
    </citation>
    <scope>NUCLEOTIDE SEQUENCE [LARGE SCALE GENOMIC DNA]</scope>
    <source>
        <strain evidence="2 3">HNM0039</strain>
    </source>
</reference>
<evidence type="ECO:0000313" key="2">
    <source>
        <dbReference type="EMBL" id="AWI32604.1"/>
    </source>
</evidence>
<proteinExistence type="predicted"/>
<dbReference type="EMBL" id="CP029188">
    <property type="protein sequence ID" value="AWI32604.1"/>
    <property type="molecule type" value="Genomic_DNA"/>
</dbReference>
<gene>
    <name evidence="2" type="ORF">DDW44_30235</name>
</gene>
<organism evidence="2 3">
    <name type="scientific">Streptomyces tirandamycinicus</name>
    <dbReference type="NCBI Taxonomy" id="2174846"/>
    <lineage>
        <taxon>Bacteria</taxon>
        <taxon>Bacillati</taxon>
        <taxon>Actinomycetota</taxon>
        <taxon>Actinomycetes</taxon>
        <taxon>Kitasatosporales</taxon>
        <taxon>Streptomycetaceae</taxon>
        <taxon>Streptomyces</taxon>
    </lineage>
</organism>
<feature type="region of interest" description="Disordered" evidence="1">
    <location>
        <begin position="66"/>
        <end position="96"/>
    </location>
</feature>
<dbReference type="AlphaFoldDB" id="A0A2S1T1Q6"/>
<evidence type="ECO:0000256" key="1">
    <source>
        <dbReference type="SAM" id="MobiDB-lite"/>
    </source>
</evidence>
<sequence>MSAAVLLGGVVTSHPPAFLVPAALAKGGCRLCRLYRNVRVELSCRVGPWAGPLPWCGDILPHFPAAPGPTTPPDDTEPAGESVRMPMVPSAAACPP</sequence>
<name>A0A2S1T1Q6_9ACTN</name>